<feature type="transmembrane region" description="Helical" evidence="2">
    <location>
        <begin position="179"/>
        <end position="200"/>
    </location>
</feature>
<dbReference type="Proteomes" id="UP001278766">
    <property type="component" value="Unassembled WGS sequence"/>
</dbReference>
<organism evidence="3 4">
    <name type="scientific">Chaetomium fimeti</name>
    <dbReference type="NCBI Taxonomy" id="1854472"/>
    <lineage>
        <taxon>Eukaryota</taxon>
        <taxon>Fungi</taxon>
        <taxon>Dikarya</taxon>
        <taxon>Ascomycota</taxon>
        <taxon>Pezizomycotina</taxon>
        <taxon>Sordariomycetes</taxon>
        <taxon>Sordariomycetidae</taxon>
        <taxon>Sordariales</taxon>
        <taxon>Chaetomiaceae</taxon>
        <taxon>Chaetomium</taxon>
    </lineage>
</organism>
<dbReference type="RefSeq" id="XP_062661205.1">
    <property type="nucleotide sequence ID" value="XM_062803589.1"/>
</dbReference>
<keyword evidence="4" id="KW-1185">Reference proteome</keyword>
<feature type="transmembrane region" description="Helical" evidence="2">
    <location>
        <begin position="212"/>
        <end position="236"/>
    </location>
</feature>
<comment type="caution">
    <text evidence="3">The sequence shown here is derived from an EMBL/GenBank/DDBJ whole genome shotgun (WGS) entry which is preliminary data.</text>
</comment>
<proteinExistence type="predicted"/>
<evidence type="ECO:0000313" key="4">
    <source>
        <dbReference type="Proteomes" id="UP001278766"/>
    </source>
</evidence>
<reference evidence="3" key="1">
    <citation type="journal article" date="2023" name="Mol. Phylogenet. Evol.">
        <title>Genome-scale phylogeny and comparative genomics of the fungal order Sordariales.</title>
        <authorList>
            <person name="Hensen N."/>
            <person name="Bonometti L."/>
            <person name="Westerberg I."/>
            <person name="Brannstrom I.O."/>
            <person name="Guillou S."/>
            <person name="Cros-Aarteil S."/>
            <person name="Calhoun S."/>
            <person name="Haridas S."/>
            <person name="Kuo A."/>
            <person name="Mondo S."/>
            <person name="Pangilinan J."/>
            <person name="Riley R."/>
            <person name="LaButti K."/>
            <person name="Andreopoulos B."/>
            <person name="Lipzen A."/>
            <person name="Chen C."/>
            <person name="Yan M."/>
            <person name="Daum C."/>
            <person name="Ng V."/>
            <person name="Clum A."/>
            <person name="Steindorff A."/>
            <person name="Ohm R.A."/>
            <person name="Martin F."/>
            <person name="Silar P."/>
            <person name="Natvig D.O."/>
            <person name="Lalanne C."/>
            <person name="Gautier V."/>
            <person name="Ament-Velasquez S.L."/>
            <person name="Kruys A."/>
            <person name="Hutchinson M.I."/>
            <person name="Powell A.J."/>
            <person name="Barry K."/>
            <person name="Miller A.N."/>
            <person name="Grigoriev I.V."/>
            <person name="Debuchy R."/>
            <person name="Gladieux P."/>
            <person name="Hiltunen Thoren M."/>
            <person name="Johannesson H."/>
        </authorList>
    </citation>
    <scope>NUCLEOTIDE SEQUENCE</scope>
    <source>
        <strain evidence="3">CBS 168.71</strain>
    </source>
</reference>
<dbReference type="EMBL" id="JAUEPN010000003">
    <property type="protein sequence ID" value="KAK3297691.1"/>
    <property type="molecule type" value="Genomic_DNA"/>
</dbReference>
<keyword evidence="2" id="KW-0472">Membrane</keyword>
<gene>
    <name evidence="3" type="ORF">B0H64DRAFT_392802</name>
</gene>
<evidence type="ECO:0000256" key="1">
    <source>
        <dbReference type="SAM" id="MobiDB-lite"/>
    </source>
</evidence>
<evidence type="ECO:0000313" key="3">
    <source>
        <dbReference type="EMBL" id="KAK3297691.1"/>
    </source>
</evidence>
<accession>A0AAE0LTY7</accession>
<reference evidence="3" key="2">
    <citation type="submission" date="2023-06" db="EMBL/GenBank/DDBJ databases">
        <authorList>
            <consortium name="Lawrence Berkeley National Laboratory"/>
            <person name="Haridas S."/>
            <person name="Hensen N."/>
            <person name="Bonometti L."/>
            <person name="Westerberg I."/>
            <person name="Brannstrom I.O."/>
            <person name="Guillou S."/>
            <person name="Cros-Aarteil S."/>
            <person name="Calhoun S."/>
            <person name="Kuo A."/>
            <person name="Mondo S."/>
            <person name="Pangilinan J."/>
            <person name="Riley R."/>
            <person name="Labutti K."/>
            <person name="Andreopoulos B."/>
            <person name="Lipzen A."/>
            <person name="Chen C."/>
            <person name="Yanf M."/>
            <person name="Daum C."/>
            <person name="Ng V."/>
            <person name="Clum A."/>
            <person name="Steindorff A."/>
            <person name="Ohm R."/>
            <person name="Martin F."/>
            <person name="Silar P."/>
            <person name="Natvig D."/>
            <person name="Lalanne C."/>
            <person name="Gautier V."/>
            <person name="Ament-Velasquez S.L."/>
            <person name="Kruys A."/>
            <person name="Hutchinson M.I."/>
            <person name="Powell A.J."/>
            <person name="Barry K."/>
            <person name="Miller A.N."/>
            <person name="Grigoriev I.V."/>
            <person name="Debuchy R."/>
            <person name="Gladieux P."/>
            <person name="Thoren M.H."/>
            <person name="Johannesson H."/>
        </authorList>
    </citation>
    <scope>NUCLEOTIDE SEQUENCE</scope>
    <source>
        <strain evidence="3">CBS 168.71</strain>
    </source>
</reference>
<evidence type="ECO:0000256" key="2">
    <source>
        <dbReference type="SAM" id="Phobius"/>
    </source>
</evidence>
<name>A0AAE0LTY7_9PEZI</name>
<dbReference type="GeneID" id="87840537"/>
<keyword evidence="2" id="KW-1133">Transmembrane helix</keyword>
<keyword evidence="2" id="KW-0812">Transmembrane</keyword>
<sequence length="252" mass="25728">QPASAVHSTTPSDDDDDASSTAEILDEQEQETLITTLTTQNNARNATTHRLLYLLPTLSAIPFLLDLFLPTTPTQTQTHTHTQPHHRLLPLLGLSSLAATGWLLARLGVTETGFAGLDSGGSGSASGSGSSKKVDLGGAAAGLGGAGRGTAAAGGRRRTRHGILGAGVGGEDRSPLEAYLPWLNAGLAVLALLTGLLLRVKLGTQAGGGVDPLLLGALPGVVLAVIVGAKVSMAGIDPERELSGYKYRYKGA</sequence>
<feature type="non-terminal residue" evidence="3">
    <location>
        <position position="252"/>
    </location>
</feature>
<feature type="transmembrane region" description="Helical" evidence="2">
    <location>
        <begin position="89"/>
        <end position="109"/>
    </location>
</feature>
<dbReference type="AlphaFoldDB" id="A0AAE0LTY7"/>
<feature type="region of interest" description="Disordered" evidence="1">
    <location>
        <begin position="1"/>
        <end position="20"/>
    </location>
</feature>
<protein>
    <submittedName>
        <fullName evidence="3">Uncharacterized protein</fullName>
    </submittedName>
</protein>